<dbReference type="RefSeq" id="WP_006150952.1">
    <property type="nucleotide sequence ID" value="NZ_AFNN01000023.1"/>
</dbReference>
<dbReference type="Proteomes" id="UP000010138">
    <property type="component" value="Unassembled WGS sequence"/>
</dbReference>
<organism evidence="1 2">
    <name type="scientific">Streptococcus infantis SK1076</name>
    <dbReference type="NCBI Taxonomy" id="1005705"/>
    <lineage>
        <taxon>Bacteria</taxon>
        <taxon>Bacillati</taxon>
        <taxon>Bacillota</taxon>
        <taxon>Bacilli</taxon>
        <taxon>Lactobacillales</taxon>
        <taxon>Streptococcaceae</taxon>
        <taxon>Streptococcus</taxon>
    </lineage>
</organism>
<accession>F5W1I2</accession>
<evidence type="ECO:0000313" key="1">
    <source>
        <dbReference type="EMBL" id="EGL85116.1"/>
    </source>
</evidence>
<dbReference type="EMBL" id="AFNN01000023">
    <property type="protein sequence ID" value="EGL85116.1"/>
    <property type="molecule type" value="Genomic_DNA"/>
</dbReference>
<protein>
    <submittedName>
        <fullName evidence="1">Uncharacterized protein</fullName>
    </submittedName>
</protein>
<reference evidence="1 2" key="1">
    <citation type="submission" date="2011-04" db="EMBL/GenBank/DDBJ databases">
        <authorList>
            <person name="Durkin A.S."/>
            <person name="Radune D."/>
            <person name="Hostetler J."/>
            <person name="Torralba M."/>
            <person name="Gillis M."/>
            <person name="Methe B."/>
            <person name="Sutton G."/>
            <person name="Nelson K.E."/>
        </authorList>
    </citation>
    <scope>NUCLEOTIDE SEQUENCE [LARGE SCALE GENOMIC DNA]</scope>
    <source>
        <strain evidence="1 2">SK1076</strain>
    </source>
</reference>
<name>F5W1I2_9STRE</name>
<proteinExistence type="predicted"/>
<dbReference type="AlphaFoldDB" id="F5W1I2"/>
<comment type="caution">
    <text evidence="1">The sequence shown here is derived from an EMBL/GenBank/DDBJ whole genome shotgun (WGS) entry which is preliminary data.</text>
</comment>
<sequence>MGLFNFLKPKTRKEKILDKYYSNYPEKPFISDNRAFDEWERLVRFDPTKIVSRDKMKRNSEGLLPGHIYQIYWIDKYKPERRVPVYFEYEYGIDFKTEQKFLEKEGYIKDFQATQKGNDILKKYQKIN</sequence>
<dbReference type="OrthoDB" id="2180340at2"/>
<gene>
    <name evidence="1" type="ORF">HMPREF9967_0391</name>
</gene>
<evidence type="ECO:0000313" key="2">
    <source>
        <dbReference type="Proteomes" id="UP000010138"/>
    </source>
</evidence>